<dbReference type="Proteomes" id="UP000736335">
    <property type="component" value="Unassembled WGS sequence"/>
</dbReference>
<keyword evidence="3" id="KW-1185">Reference proteome</keyword>
<accession>A0A9P6HH59</accession>
<feature type="region of interest" description="Disordered" evidence="1">
    <location>
        <begin position="198"/>
        <end position="227"/>
    </location>
</feature>
<proteinExistence type="predicted"/>
<reference evidence="2" key="2">
    <citation type="submission" date="2020-11" db="EMBL/GenBank/DDBJ databases">
        <authorList>
            <consortium name="DOE Joint Genome Institute"/>
            <person name="Kuo A."/>
            <person name="Miyauchi S."/>
            <person name="Kiss E."/>
            <person name="Drula E."/>
            <person name="Kohler A."/>
            <person name="Sanchez-Garcia M."/>
            <person name="Andreopoulos B."/>
            <person name="Barry K.W."/>
            <person name="Bonito G."/>
            <person name="Buee M."/>
            <person name="Carver A."/>
            <person name="Chen C."/>
            <person name="Cichocki N."/>
            <person name="Clum A."/>
            <person name="Culley D."/>
            <person name="Crous P.W."/>
            <person name="Fauchery L."/>
            <person name="Girlanda M."/>
            <person name="Hayes R."/>
            <person name="Keri Z."/>
            <person name="Labutti K."/>
            <person name="Lipzen A."/>
            <person name="Lombard V."/>
            <person name="Magnuson J."/>
            <person name="Maillard F."/>
            <person name="Morin E."/>
            <person name="Murat C."/>
            <person name="Nolan M."/>
            <person name="Ohm R."/>
            <person name="Pangilinan J."/>
            <person name="Pereira M."/>
            <person name="Perotto S."/>
            <person name="Peter M."/>
            <person name="Riley R."/>
            <person name="Sitrit Y."/>
            <person name="Stielow B."/>
            <person name="Szollosi G."/>
            <person name="Zifcakova L."/>
            <person name="Stursova M."/>
            <person name="Spatafora J.W."/>
            <person name="Tedersoo L."/>
            <person name="Vaario L.-M."/>
            <person name="Yamada A."/>
            <person name="Yan M."/>
            <person name="Wang P."/>
            <person name="Xu J."/>
            <person name="Bruns T."/>
            <person name="Baldrian P."/>
            <person name="Vilgalys R."/>
            <person name="Henrissat B."/>
            <person name="Grigoriev I.V."/>
            <person name="Hibbett D."/>
            <person name="Nagy L.G."/>
            <person name="Martin F.M."/>
        </authorList>
    </citation>
    <scope>NUCLEOTIDE SEQUENCE</scope>
    <source>
        <strain evidence="2">UH-Tt-Lm1</strain>
    </source>
</reference>
<reference evidence="2" key="1">
    <citation type="journal article" date="2020" name="Nat. Commun.">
        <title>Large-scale genome sequencing of mycorrhizal fungi provides insights into the early evolution of symbiotic traits.</title>
        <authorList>
            <person name="Miyauchi S."/>
            <person name="Kiss E."/>
            <person name="Kuo A."/>
            <person name="Drula E."/>
            <person name="Kohler A."/>
            <person name="Sanchez-Garcia M."/>
            <person name="Morin E."/>
            <person name="Andreopoulos B."/>
            <person name="Barry K.W."/>
            <person name="Bonito G."/>
            <person name="Buee M."/>
            <person name="Carver A."/>
            <person name="Chen C."/>
            <person name="Cichocki N."/>
            <person name="Clum A."/>
            <person name="Culley D."/>
            <person name="Crous P.W."/>
            <person name="Fauchery L."/>
            <person name="Girlanda M."/>
            <person name="Hayes R.D."/>
            <person name="Keri Z."/>
            <person name="LaButti K."/>
            <person name="Lipzen A."/>
            <person name="Lombard V."/>
            <person name="Magnuson J."/>
            <person name="Maillard F."/>
            <person name="Murat C."/>
            <person name="Nolan M."/>
            <person name="Ohm R.A."/>
            <person name="Pangilinan J."/>
            <person name="Pereira M.F."/>
            <person name="Perotto S."/>
            <person name="Peter M."/>
            <person name="Pfister S."/>
            <person name="Riley R."/>
            <person name="Sitrit Y."/>
            <person name="Stielow J.B."/>
            <person name="Szollosi G."/>
            <person name="Zifcakova L."/>
            <person name="Stursova M."/>
            <person name="Spatafora J.W."/>
            <person name="Tedersoo L."/>
            <person name="Vaario L.M."/>
            <person name="Yamada A."/>
            <person name="Yan M."/>
            <person name="Wang P."/>
            <person name="Xu J."/>
            <person name="Bruns T."/>
            <person name="Baldrian P."/>
            <person name="Vilgalys R."/>
            <person name="Dunand C."/>
            <person name="Henrissat B."/>
            <person name="Grigoriev I.V."/>
            <person name="Hibbett D."/>
            <person name="Nagy L.G."/>
            <person name="Martin F.M."/>
        </authorList>
    </citation>
    <scope>NUCLEOTIDE SEQUENCE</scope>
    <source>
        <strain evidence="2">UH-Tt-Lm1</strain>
    </source>
</reference>
<sequence length="227" mass="25639">MTAPSMLGDLESMKAPVRDREPSPGQEGPKAKDAPQTRSICRVPNSHISLYLTPRYIQMPETGCRHVAKHQVLCKTPQTKIASQQTSLATNIHTRKKPHPMGIFGRARWEGGLWPNFTHEIAERQTKILCMWVSTHVADSLRTYTETRSPTPAFFFSPTELQKVREVEADDPDIRGIVGNSEKFCNYLESRATIPPARWRRGTETKKPKRGFDALFQKSSTPGGLKR</sequence>
<feature type="compositionally biased region" description="Polar residues" evidence="1">
    <location>
        <begin position="217"/>
        <end position="227"/>
    </location>
</feature>
<dbReference type="EMBL" id="WIUZ02000005">
    <property type="protein sequence ID" value="KAF9786844.1"/>
    <property type="molecule type" value="Genomic_DNA"/>
</dbReference>
<feature type="compositionally biased region" description="Basic and acidic residues" evidence="1">
    <location>
        <begin position="201"/>
        <end position="212"/>
    </location>
</feature>
<dbReference type="AlphaFoldDB" id="A0A9P6HH59"/>
<feature type="region of interest" description="Disordered" evidence="1">
    <location>
        <begin position="1"/>
        <end position="39"/>
    </location>
</feature>
<gene>
    <name evidence="2" type="ORF">BJ322DRAFT_1217821</name>
</gene>
<organism evidence="2 3">
    <name type="scientific">Thelephora terrestris</name>
    <dbReference type="NCBI Taxonomy" id="56493"/>
    <lineage>
        <taxon>Eukaryota</taxon>
        <taxon>Fungi</taxon>
        <taxon>Dikarya</taxon>
        <taxon>Basidiomycota</taxon>
        <taxon>Agaricomycotina</taxon>
        <taxon>Agaricomycetes</taxon>
        <taxon>Thelephorales</taxon>
        <taxon>Thelephoraceae</taxon>
        <taxon>Thelephora</taxon>
    </lineage>
</organism>
<evidence type="ECO:0000256" key="1">
    <source>
        <dbReference type="SAM" id="MobiDB-lite"/>
    </source>
</evidence>
<name>A0A9P6HH59_9AGAM</name>
<protein>
    <submittedName>
        <fullName evidence="2">Uncharacterized protein</fullName>
    </submittedName>
</protein>
<evidence type="ECO:0000313" key="3">
    <source>
        <dbReference type="Proteomes" id="UP000736335"/>
    </source>
</evidence>
<evidence type="ECO:0000313" key="2">
    <source>
        <dbReference type="EMBL" id="KAF9786844.1"/>
    </source>
</evidence>
<comment type="caution">
    <text evidence="2">The sequence shown here is derived from an EMBL/GenBank/DDBJ whole genome shotgun (WGS) entry which is preliminary data.</text>
</comment>